<reference evidence="1" key="1">
    <citation type="submission" date="2018-05" db="EMBL/GenBank/DDBJ databases">
        <authorList>
            <person name="Lanie J.A."/>
            <person name="Ng W.-L."/>
            <person name="Kazmierczak K.M."/>
            <person name="Andrzejewski T.M."/>
            <person name="Davidsen T.M."/>
            <person name="Wayne K.J."/>
            <person name="Tettelin H."/>
            <person name="Glass J.I."/>
            <person name="Rusch D."/>
            <person name="Podicherti R."/>
            <person name="Tsui H.-C.T."/>
            <person name="Winkler M.E."/>
        </authorList>
    </citation>
    <scope>NUCLEOTIDE SEQUENCE</scope>
    <source>
        <strain evidence="1">KNB</strain>
    </source>
</reference>
<name>A0A2X0R7E8_9PROT</name>
<dbReference type="AlphaFoldDB" id="A0A2X0R7E8"/>
<evidence type="ECO:0000313" key="1">
    <source>
        <dbReference type="EMBL" id="SPS05922.1"/>
    </source>
</evidence>
<sequence>MQYCSLPNLLESTIDSKGQSQLKRWFKPCDQ</sequence>
<proteinExistence type="predicted"/>
<organism evidence="1">
    <name type="scientific">Candidatus Nitrotoga fabula</name>
    <dbReference type="NCBI Taxonomy" id="2182327"/>
    <lineage>
        <taxon>Bacteria</taxon>
        <taxon>Pseudomonadati</taxon>
        <taxon>Pseudomonadota</taxon>
        <taxon>Betaproteobacteria</taxon>
        <taxon>Nitrosomonadales</taxon>
        <taxon>Gallionellaceae</taxon>
        <taxon>Candidatus Nitrotoga</taxon>
    </lineage>
</organism>
<dbReference type="EMBL" id="LS423452">
    <property type="protein sequence ID" value="SPS05922.1"/>
    <property type="molecule type" value="Genomic_DNA"/>
</dbReference>
<accession>A0A2X0R7E8</accession>
<gene>
    <name evidence="1" type="ORF">NITFAB_1512</name>
</gene>
<protein>
    <submittedName>
        <fullName evidence="1">Uncharacterized protein</fullName>
    </submittedName>
</protein>